<sequence>MGLAIIILANLMGDVFSAFSRALVATFQFQEHAMHVGEKALDAASPMLLK</sequence>
<reference evidence="1 2" key="1">
    <citation type="journal article" date="2015" name="Nature">
        <title>rRNA introns, odd ribosomes, and small enigmatic genomes across a large radiation of phyla.</title>
        <authorList>
            <person name="Brown C.T."/>
            <person name="Hug L.A."/>
            <person name="Thomas B.C."/>
            <person name="Sharon I."/>
            <person name="Castelle C.J."/>
            <person name="Singh A."/>
            <person name="Wilkins M.J."/>
            <person name="Williams K.H."/>
            <person name="Banfield J.F."/>
        </authorList>
    </citation>
    <scope>NUCLEOTIDE SEQUENCE [LARGE SCALE GENOMIC DNA]</scope>
</reference>
<dbReference type="EMBL" id="LCHU01000001">
    <property type="protein sequence ID" value="KKT42343.1"/>
    <property type="molecule type" value="Genomic_DNA"/>
</dbReference>
<proteinExistence type="predicted"/>
<evidence type="ECO:0000313" key="2">
    <source>
        <dbReference type="Proteomes" id="UP000034736"/>
    </source>
</evidence>
<accession>A0A0G1H756</accession>
<comment type="caution">
    <text evidence="1">The sequence shown here is derived from an EMBL/GenBank/DDBJ whole genome shotgun (WGS) entry which is preliminary data.</text>
</comment>
<organism evidence="1 2">
    <name type="scientific">Candidatus Giovannonibacteria bacterium GW2011_GWA2_44_13b</name>
    <dbReference type="NCBI Taxonomy" id="1618647"/>
    <lineage>
        <taxon>Bacteria</taxon>
        <taxon>Candidatus Giovannoniibacteriota</taxon>
    </lineage>
</organism>
<dbReference type="AlphaFoldDB" id="A0A0G1H756"/>
<gene>
    <name evidence="1" type="ORF">UW30_C0001G0068</name>
</gene>
<dbReference type="Proteomes" id="UP000034736">
    <property type="component" value="Unassembled WGS sequence"/>
</dbReference>
<name>A0A0G1H756_9BACT</name>
<evidence type="ECO:0000313" key="1">
    <source>
        <dbReference type="EMBL" id="KKT42343.1"/>
    </source>
</evidence>
<protein>
    <submittedName>
        <fullName evidence="1">Uncharacterized protein</fullName>
    </submittedName>
</protein>